<dbReference type="EMBL" id="CP126210">
    <property type="protein sequence ID" value="WIA11576.1"/>
    <property type="molecule type" value="Genomic_DNA"/>
</dbReference>
<gene>
    <name evidence="2" type="ORF">OEZ85_011681</name>
</gene>
<evidence type="ECO:0000313" key="3">
    <source>
        <dbReference type="Proteomes" id="UP001244341"/>
    </source>
</evidence>
<name>A0ABY8TR26_TETOB</name>
<sequence length="437" mass="47408">MYKEGPSLSEHDGELLRKAVLATAVCCVFASNVGAARADSQNWVPRRHHRHIGERFTDTWADSIVEIEQVTSSRVRDLEKQLEQERKRADSEASKRREAEQKFKLLSLQQKSARPADDDTWLSIKVAGADVTGPLAFALLFGGIYAAWSSSNEAKARQQQGRWVYDRGLGGKKVWVPYKTGAAAGSSDLPEQLSDAAFEELTSKAAGLAAEQRRREQPYQPPSWWQAPMSFAADDATRAAAQVQASALLARIEQAKNRGEDYKISDIALLRRICQAGGGVTVDTRTVGGRDAIYKAAVDAAMRRCLEPSSVDEADLAEEAPLAFVAGVAQDVQIPDERAVSLATNWVAGACRARVVEAYTAAKKGDDVLCATALAQLSSLLQGMPVLEAGSSQVGLISDELKGWADGETLQRLHGLAMQLVEPQQQQLVSSMLGMRS</sequence>
<dbReference type="Proteomes" id="UP001244341">
    <property type="component" value="Chromosome 3b"/>
</dbReference>
<reference evidence="2 3" key="1">
    <citation type="submission" date="2023-05" db="EMBL/GenBank/DDBJ databases">
        <title>A 100% complete, gapless, phased diploid assembly of the Scenedesmus obliquus UTEX 3031 genome.</title>
        <authorList>
            <person name="Biondi T.C."/>
            <person name="Hanschen E.R."/>
            <person name="Kwon T."/>
            <person name="Eng W."/>
            <person name="Kruse C.P.S."/>
            <person name="Koehler S.I."/>
            <person name="Kunde Y."/>
            <person name="Gleasner C.D."/>
            <person name="You Mak K.T."/>
            <person name="Polle J."/>
            <person name="Hovde B.T."/>
            <person name="Starkenburg S.R."/>
        </authorList>
    </citation>
    <scope>NUCLEOTIDE SEQUENCE [LARGE SCALE GENOMIC DNA]</scope>
    <source>
        <strain evidence="2 3">DOE0152z</strain>
    </source>
</reference>
<protein>
    <submittedName>
        <fullName evidence="2">Uncharacterized protein</fullName>
    </submittedName>
</protein>
<keyword evidence="3" id="KW-1185">Reference proteome</keyword>
<evidence type="ECO:0000256" key="1">
    <source>
        <dbReference type="SAM" id="Coils"/>
    </source>
</evidence>
<keyword evidence="1" id="KW-0175">Coiled coil</keyword>
<accession>A0ABY8TR26</accession>
<dbReference type="PANTHER" id="PTHR35830">
    <property type="entry name" value="OS05G0299200 PROTEIN"/>
    <property type="match status" value="1"/>
</dbReference>
<evidence type="ECO:0000313" key="2">
    <source>
        <dbReference type="EMBL" id="WIA11576.1"/>
    </source>
</evidence>
<organism evidence="2 3">
    <name type="scientific">Tetradesmus obliquus</name>
    <name type="common">Green alga</name>
    <name type="synonym">Acutodesmus obliquus</name>
    <dbReference type="NCBI Taxonomy" id="3088"/>
    <lineage>
        <taxon>Eukaryota</taxon>
        <taxon>Viridiplantae</taxon>
        <taxon>Chlorophyta</taxon>
        <taxon>core chlorophytes</taxon>
        <taxon>Chlorophyceae</taxon>
        <taxon>CS clade</taxon>
        <taxon>Sphaeropleales</taxon>
        <taxon>Scenedesmaceae</taxon>
        <taxon>Tetradesmus</taxon>
    </lineage>
</organism>
<dbReference type="PANTHER" id="PTHR35830:SF1">
    <property type="entry name" value="OS05G0299200 PROTEIN"/>
    <property type="match status" value="1"/>
</dbReference>
<proteinExistence type="predicted"/>
<feature type="coiled-coil region" evidence="1">
    <location>
        <begin position="68"/>
        <end position="102"/>
    </location>
</feature>